<protein>
    <recommendedName>
        <fullName evidence="11">Potassium-transporting ATPase KdpC subunit</fullName>
    </recommendedName>
    <alternativeName>
        <fullName evidence="11">ATP phosphohydrolase [potassium-transporting] C chain</fullName>
    </alternativeName>
    <alternativeName>
        <fullName evidence="11">Potassium-binding and translocating subunit C</fullName>
    </alternativeName>
    <alternativeName>
        <fullName evidence="11">Potassium-translocating ATPase C chain</fullName>
    </alternativeName>
</protein>
<evidence type="ECO:0000256" key="6">
    <source>
        <dbReference type="ARBA" id="ARBA00022840"/>
    </source>
</evidence>
<dbReference type="GO" id="GO:0005886">
    <property type="term" value="C:plasma membrane"/>
    <property type="evidence" value="ECO:0007669"/>
    <property type="project" value="UniProtKB-SubCell"/>
</dbReference>
<dbReference type="OrthoDB" id="9809491at2"/>
<comment type="function">
    <text evidence="11">Part of the high-affinity ATP-driven potassium transport (or Kdp) system, which catalyzes the hydrolysis of ATP coupled with the electrogenic transport of potassium into the cytoplasm. This subunit acts as a catalytic chaperone that increases the ATP-binding affinity of the ATP-hydrolyzing subunit KdpB by the formation of a transient KdpB/KdpC/ATP ternary complex.</text>
</comment>
<accession>A0A1I0ZZU6</accession>
<dbReference type="GO" id="GO:0005524">
    <property type="term" value="F:ATP binding"/>
    <property type="evidence" value="ECO:0007669"/>
    <property type="project" value="UniProtKB-UniRule"/>
</dbReference>
<evidence type="ECO:0000256" key="4">
    <source>
        <dbReference type="ARBA" id="ARBA00022692"/>
    </source>
</evidence>
<sequence length="201" mass="21971">MKKFMQCLKLSVLLLIICGIIYPLIVTALGQSLFANKANGSFIKVDGKEVASTFIGQDFTSDKFFKGRISSVNYNTSKEGEEIDPSTVASGSQNLALSNDELKERREVTIKEILKENTSLTRDQIPEDLITSSGSGLDPHISVKSAEVQVGRVSNSTGISKETLYEYIDNATENKQLGILGQTRVNVVKLNIQIAKALNLI</sequence>
<evidence type="ECO:0000256" key="10">
    <source>
        <dbReference type="ARBA" id="ARBA00023136"/>
    </source>
</evidence>
<keyword evidence="13" id="KW-1185">Reference proteome</keyword>
<keyword evidence="6 11" id="KW-0067">ATP-binding</keyword>
<dbReference type="PIRSF" id="PIRSF001296">
    <property type="entry name" value="K_ATPase_KdpC"/>
    <property type="match status" value="1"/>
</dbReference>
<comment type="subcellular location">
    <subcellularLocation>
        <location evidence="11">Cell membrane</location>
        <topology evidence="11">Single-pass membrane protein</topology>
    </subcellularLocation>
</comment>
<dbReference type="Proteomes" id="UP000198619">
    <property type="component" value="Unassembled WGS sequence"/>
</dbReference>
<keyword evidence="1 11" id="KW-0813">Transport</keyword>
<dbReference type="GO" id="GO:0008556">
    <property type="term" value="F:P-type potassium transmembrane transporter activity"/>
    <property type="evidence" value="ECO:0007669"/>
    <property type="project" value="InterPro"/>
</dbReference>
<comment type="similarity">
    <text evidence="11">Belongs to the KdpC family.</text>
</comment>
<gene>
    <name evidence="11" type="primary">kdpC</name>
    <name evidence="12" type="ORF">SAMN04488528_102630</name>
</gene>
<dbReference type="EMBL" id="FOKI01000026">
    <property type="protein sequence ID" value="SFB29828.1"/>
    <property type="molecule type" value="Genomic_DNA"/>
</dbReference>
<reference evidence="12 13" key="1">
    <citation type="submission" date="2016-10" db="EMBL/GenBank/DDBJ databases">
        <authorList>
            <person name="de Groot N.N."/>
        </authorList>
    </citation>
    <scope>NUCLEOTIDE SEQUENCE [LARGE SCALE GENOMIC DNA]</scope>
    <source>
        <strain evidence="12 13">DSM 12271</strain>
    </source>
</reference>
<dbReference type="RefSeq" id="WP_090042338.1">
    <property type="nucleotide sequence ID" value="NZ_FOKI01000026.1"/>
</dbReference>
<keyword evidence="8 11" id="KW-1133">Transmembrane helix</keyword>
<dbReference type="PANTHER" id="PTHR30042:SF2">
    <property type="entry name" value="POTASSIUM-TRANSPORTING ATPASE KDPC SUBUNIT"/>
    <property type="match status" value="1"/>
</dbReference>
<keyword evidence="9 11" id="KW-0406">Ion transport</keyword>
<dbReference type="NCBIfam" id="TIGR00681">
    <property type="entry name" value="kdpC"/>
    <property type="match status" value="1"/>
</dbReference>
<comment type="subunit">
    <text evidence="11">The system is composed of three essential subunits: KdpA, KdpB and KdpC.</text>
</comment>
<dbReference type="STRING" id="84698.SAMN04488528_102630"/>
<evidence type="ECO:0000256" key="9">
    <source>
        <dbReference type="ARBA" id="ARBA00023065"/>
    </source>
</evidence>
<keyword evidence="3 11" id="KW-0633">Potassium transport</keyword>
<evidence type="ECO:0000313" key="12">
    <source>
        <dbReference type="EMBL" id="SFB29828.1"/>
    </source>
</evidence>
<evidence type="ECO:0000256" key="8">
    <source>
        <dbReference type="ARBA" id="ARBA00022989"/>
    </source>
</evidence>
<dbReference type="InterPro" id="IPR003820">
    <property type="entry name" value="KdpC"/>
</dbReference>
<evidence type="ECO:0000256" key="2">
    <source>
        <dbReference type="ARBA" id="ARBA00022475"/>
    </source>
</evidence>
<keyword evidence="10 11" id="KW-0472">Membrane</keyword>
<keyword evidence="5 11" id="KW-0547">Nucleotide-binding</keyword>
<dbReference type="NCBIfam" id="NF001454">
    <property type="entry name" value="PRK00315.1"/>
    <property type="match status" value="1"/>
</dbReference>
<evidence type="ECO:0000256" key="1">
    <source>
        <dbReference type="ARBA" id="ARBA00022448"/>
    </source>
</evidence>
<dbReference type="Pfam" id="PF02669">
    <property type="entry name" value="KdpC"/>
    <property type="match status" value="1"/>
</dbReference>
<evidence type="ECO:0000256" key="5">
    <source>
        <dbReference type="ARBA" id="ARBA00022741"/>
    </source>
</evidence>
<evidence type="ECO:0000313" key="13">
    <source>
        <dbReference type="Proteomes" id="UP000198619"/>
    </source>
</evidence>
<keyword evidence="4 11" id="KW-0812">Transmembrane</keyword>
<keyword evidence="7 11" id="KW-0630">Potassium</keyword>
<evidence type="ECO:0000256" key="7">
    <source>
        <dbReference type="ARBA" id="ARBA00022958"/>
    </source>
</evidence>
<dbReference type="PANTHER" id="PTHR30042">
    <property type="entry name" value="POTASSIUM-TRANSPORTING ATPASE C CHAIN"/>
    <property type="match status" value="1"/>
</dbReference>
<evidence type="ECO:0000256" key="11">
    <source>
        <dbReference type="HAMAP-Rule" id="MF_00276"/>
    </source>
</evidence>
<dbReference type="HAMAP" id="MF_00276">
    <property type="entry name" value="KdpC"/>
    <property type="match status" value="1"/>
</dbReference>
<organism evidence="12 13">
    <name type="scientific">Clostridium frigidicarnis</name>
    <dbReference type="NCBI Taxonomy" id="84698"/>
    <lineage>
        <taxon>Bacteria</taxon>
        <taxon>Bacillati</taxon>
        <taxon>Bacillota</taxon>
        <taxon>Clostridia</taxon>
        <taxon>Eubacteriales</taxon>
        <taxon>Clostridiaceae</taxon>
        <taxon>Clostridium</taxon>
    </lineage>
</organism>
<proteinExistence type="inferred from homology"/>
<keyword evidence="2 11" id="KW-1003">Cell membrane</keyword>
<name>A0A1I0ZZU6_9CLOT</name>
<evidence type="ECO:0000256" key="3">
    <source>
        <dbReference type="ARBA" id="ARBA00022538"/>
    </source>
</evidence>
<dbReference type="AlphaFoldDB" id="A0A1I0ZZU6"/>